<accession>B9TP14</accession>
<feature type="non-terminal residue" evidence="2">
    <location>
        <position position="1"/>
    </location>
</feature>
<feature type="compositionally biased region" description="Basic and acidic residues" evidence="1">
    <location>
        <begin position="10"/>
        <end position="26"/>
    </location>
</feature>
<proteinExistence type="predicted"/>
<dbReference type="InParanoid" id="B9TP14"/>
<feature type="region of interest" description="Disordered" evidence="1">
    <location>
        <begin position="1"/>
        <end position="38"/>
    </location>
</feature>
<dbReference type="Proteomes" id="UP000008311">
    <property type="component" value="Unassembled WGS sequence"/>
</dbReference>
<feature type="compositionally biased region" description="Basic and acidic residues" evidence="1">
    <location>
        <begin position="130"/>
        <end position="142"/>
    </location>
</feature>
<evidence type="ECO:0000313" key="2">
    <source>
        <dbReference type="EMBL" id="EEF22400.1"/>
    </source>
</evidence>
<feature type="non-terminal residue" evidence="2">
    <location>
        <position position="294"/>
    </location>
</feature>
<organism evidence="2 3">
    <name type="scientific">Ricinus communis</name>
    <name type="common">Castor bean</name>
    <dbReference type="NCBI Taxonomy" id="3988"/>
    <lineage>
        <taxon>Eukaryota</taxon>
        <taxon>Viridiplantae</taxon>
        <taxon>Streptophyta</taxon>
        <taxon>Embryophyta</taxon>
        <taxon>Tracheophyta</taxon>
        <taxon>Spermatophyta</taxon>
        <taxon>Magnoliopsida</taxon>
        <taxon>eudicotyledons</taxon>
        <taxon>Gunneridae</taxon>
        <taxon>Pentapetalae</taxon>
        <taxon>rosids</taxon>
        <taxon>fabids</taxon>
        <taxon>Malpighiales</taxon>
        <taxon>Euphorbiaceae</taxon>
        <taxon>Acalyphoideae</taxon>
        <taxon>Acalypheae</taxon>
        <taxon>Ricinus</taxon>
    </lineage>
</organism>
<gene>
    <name evidence="2" type="ORF">RCOM_1992040</name>
</gene>
<keyword evidence="3" id="KW-1185">Reference proteome</keyword>
<feature type="region of interest" description="Disordered" evidence="1">
    <location>
        <begin position="129"/>
        <end position="176"/>
    </location>
</feature>
<dbReference type="AlphaFoldDB" id="B9TP14"/>
<name>B9TP14_RICCO</name>
<reference evidence="3" key="1">
    <citation type="journal article" date="2010" name="Nat. Biotechnol.">
        <title>Draft genome sequence of the oilseed species Ricinus communis.</title>
        <authorList>
            <person name="Chan A.P."/>
            <person name="Crabtree J."/>
            <person name="Zhao Q."/>
            <person name="Lorenzi H."/>
            <person name="Orvis J."/>
            <person name="Puiu D."/>
            <person name="Melake-Berhan A."/>
            <person name="Jones K.M."/>
            <person name="Redman J."/>
            <person name="Chen G."/>
            <person name="Cahoon E.B."/>
            <person name="Gedil M."/>
            <person name="Stanke M."/>
            <person name="Haas B.J."/>
            <person name="Wortman J.R."/>
            <person name="Fraser-Liggett C.M."/>
            <person name="Ravel J."/>
            <person name="Rabinowicz P.D."/>
        </authorList>
    </citation>
    <scope>NUCLEOTIDE SEQUENCE [LARGE SCALE GENOMIC DNA]</scope>
    <source>
        <strain evidence="3">cv. Hale</strain>
    </source>
</reference>
<dbReference type="EMBL" id="EQ994171">
    <property type="protein sequence ID" value="EEF22400.1"/>
    <property type="molecule type" value="Genomic_DNA"/>
</dbReference>
<evidence type="ECO:0000256" key="1">
    <source>
        <dbReference type="SAM" id="MobiDB-lite"/>
    </source>
</evidence>
<protein>
    <submittedName>
        <fullName evidence="2">Uncharacterized protein</fullName>
    </submittedName>
</protein>
<evidence type="ECO:0000313" key="3">
    <source>
        <dbReference type="Proteomes" id="UP000008311"/>
    </source>
</evidence>
<sequence>QRQGRVPADAADHTRGQVLRDLDRRGPRTIQPQRGHPGHVVDERQRTIAARGRLGQALEISADIGELVAMAAMGHVVADQMTELAHRRVAAPEDVLGPFTRPQAQACRGAGRPRAAAVEREGQRLAAAVARDHRQDAPRRTDAQSGEAAGGGAEQASLLGPGRIDPPQVGQRRTRGQQLRGINLPRRILRPLLAHVLHAVVDRQGGLDTGCGDTRGLDTLVLAAVLAVILDRRPRARPPIQALLQIDQPLARRQEGVLADALPLGRDRHGRIAAGIEPVEPPRLVAALIAREHE</sequence>